<keyword evidence="1" id="KW-0472">Membrane</keyword>
<feature type="transmembrane region" description="Helical" evidence="1">
    <location>
        <begin position="291"/>
        <end position="309"/>
    </location>
</feature>
<dbReference type="EMBL" id="CP036290">
    <property type="protein sequence ID" value="QDU84370.1"/>
    <property type="molecule type" value="Genomic_DNA"/>
</dbReference>
<name>A0A518CYQ7_9BACT</name>
<keyword evidence="3" id="KW-1185">Reference proteome</keyword>
<dbReference type="AlphaFoldDB" id="A0A518CYQ7"/>
<feature type="transmembrane region" description="Helical" evidence="1">
    <location>
        <begin position="223"/>
        <end position="244"/>
    </location>
</feature>
<evidence type="ECO:0000313" key="2">
    <source>
        <dbReference type="EMBL" id="QDU84370.1"/>
    </source>
</evidence>
<evidence type="ECO:0000313" key="3">
    <source>
        <dbReference type="Proteomes" id="UP000319342"/>
    </source>
</evidence>
<gene>
    <name evidence="2" type="ORF">Pla163_14770</name>
</gene>
<sequence>MSTKTDSTLVRALDRCEPLSDRFNPILVKEVRQFLRARSFGWTFVTLVVVVAVIGALIVLSDEPRPSADLGASFTALLVWMLGIGTLVIVPLQAYQSLGSEWEAETFDQLTLSGLSPRQILGGKWLSAALQSLLILLAFVPFVALGFLMRGVDLLALGVVLVIILATSFWASALALAVSSMARARATRVVLYVLIAVATFMGVGMVASFAMELLGQPDRIGQAGFLGAFTTFLVVGTVLAGFCFEYGCGQLAHPEENTSTPLRVLTLAGTVLVLAWVALAAWLGWIPSRAVEALGALTTGGLGVLSMLWTAERQRLGRRVAHDLARPGSRTRMLPAMLLPGGSRGAVFSYVLLSLGAVYTVFGAEFGGSFHMDESRWLGVWLLCYYSFFVAMPAALLARFCQRGAGAWAVRLVMVLFLAACVVVPAVAGLLFGSNFLVNIEHPLNPFWVLPEAADGSLSMPTVVSVVVLGVVGLLVNVPRIFRGTKEILRARAGRFDDDDPAVVRSRERMLEM</sequence>
<protein>
    <submittedName>
        <fullName evidence="2">ABC-2 family transporter protein</fullName>
    </submittedName>
</protein>
<feature type="transmembrane region" description="Helical" evidence="1">
    <location>
        <begin position="154"/>
        <end position="177"/>
    </location>
</feature>
<feature type="transmembrane region" description="Helical" evidence="1">
    <location>
        <begin position="72"/>
        <end position="92"/>
    </location>
</feature>
<reference evidence="2 3" key="1">
    <citation type="submission" date="2019-02" db="EMBL/GenBank/DDBJ databases">
        <title>Deep-cultivation of Planctomycetes and their phenomic and genomic characterization uncovers novel biology.</title>
        <authorList>
            <person name="Wiegand S."/>
            <person name="Jogler M."/>
            <person name="Boedeker C."/>
            <person name="Pinto D."/>
            <person name="Vollmers J."/>
            <person name="Rivas-Marin E."/>
            <person name="Kohn T."/>
            <person name="Peeters S.H."/>
            <person name="Heuer A."/>
            <person name="Rast P."/>
            <person name="Oberbeckmann S."/>
            <person name="Bunk B."/>
            <person name="Jeske O."/>
            <person name="Meyerdierks A."/>
            <person name="Storesund J.E."/>
            <person name="Kallscheuer N."/>
            <person name="Luecker S."/>
            <person name="Lage O.M."/>
            <person name="Pohl T."/>
            <person name="Merkel B.J."/>
            <person name="Hornburger P."/>
            <person name="Mueller R.-W."/>
            <person name="Bruemmer F."/>
            <person name="Labrenz M."/>
            <person name="Spormann A.M."/>
            <person name="Op den Camp H."/>
            <person name="Overmann J."/>
            <person name="Amann R."/>
            <person name="Jetten M.S.M."/>
            <person name="Mascher T."/>
            <person name="Medema M.H."/>
            <person name="Devos D.P."/>
            <person name="Kaster A.-K."/>
            <person name="Ovreas L."/>
            <person name="Rohde M."/>
            <person name="Galperin M.Y."/>
            <person name="Jogler C."/>
        </authorList>
    </citation>
    <scope>NUCLEOTIDE SEQUENCE [LARGE SCALE GENOMIC DNA]</scope>
    <source>
        <strain evidence="2 3">Pla163</strain>
    </source>
</reference>
<proteinExistence type="predicted"/>
<dbReference type="Proteomes" id="UP000319342">
    <property type="component" value="Chromosome"/>
</dbReference>
<keyword evidence="1" id="KW-1133">Transmembrane helix</keyword>
<feature type="transmembrane region" description="Helical" evidence="1">
    <location>
        <begin position="125"/>
        <end position="148"/>
    </location>
</feature>
<keyword evidence="1" id="KW-0812">Transmembrane</keyword>
<dbReference type="RefSeq" id="WP_145185764.1">
    <property type="nucleotide sequence ID" value="NZ_CP036290.1"/>
</dbReference>
<feature type="transmembrane region" description="Helical" evidence="1">
    <location>
        <begin position="378"/>
        <end position="400"/>
    </location>
</feature>
<evidence type="ECO:0000256" key="1">
    <source>
        <dbReference type="SAM" id="Phobius"/>
    </source>
</evidence>
<feature type="transmembrane region" description="Helical" evidence="1">
    <location>
        <begin position="264"/>
        <end position="285"/>
    </location>
</feature>
<feature type="transmembrane region" description="Helical" evidence="1">
    <location>
        <begin position="189"/>
        <end position="211"/>
    </location>
</feature>
<feature type="transmembrane region" description="Helical" evidence="1">
    <location>
        <begin position="39"/>
        <end position="60"/>
    </location>
</feature>
<feature type="transmembrane region" description="Helical" evidence="1">
    <location>
        <begin position="347"/>
        <end position="366"/>
    </location>
</feature>
<organism evidence="2 3">
    <name type="scientific">Rohdeia mirabilis</name>
    <dbReference type="NCBI Taxonomy" id="2528008"/>
    <lineage>
        <taxon>Bacteria</taxon>
        <taxon>Pseudomonadati</taxon>
        <taxon>Planctomycetota</taxon>
        <taxon>Planctomycetia</taxon>
        <taxon>Planctomycetia incertae sedis</taxon>
        <taxon>Rohdeia</taxon>
    </lineage>
</organism>
<feature type="transmembrane region" description="Helical" evidence="1">
    <location>
        <begin position="458"/>
        <end position="482"/>
    </location>
</feature>
<dbReference type="OrthoDB" id="5524691at2"/>
<accession>A0A518CYQ7</accession>
<feature type="transmembrane region" description="Helical" evidence="1">
    <location>
        <begin position="412"/>
        <end position="438"/>
    </location>
</feature>